<name>A0A4V6PY44_9BURK</name>
<keyword evidence="3" id="KW-1185">Reference proteome</keyword>
<evidence type="ECO:0000313" key="2">
    <source>
        <dbReference type="EMBL" id="TDR32219.1"/>
    </source>
</evidence>
<proteinExistence type="predicted"/>
<keyword evidence="1" id="KW-0812">Transmembrane</keyword>
<dbReference type="Proteomes" id="UP000294480">
    <property type="component" value="Unassembled WGS sequence"/>
</dbReference>
<comment type="caution">
    <text evidence="2">The sequence shown here is derived from an EMBL/GenBank/DDBJ whole genome shotgun (WGS) entry which is preliminary data.</text>
</comment>
<dbReference type="RefSeq" id="WP_133619373.1">
    <property type="nucleotide sequence ID" value="NZ_SNZE01000005.1"/>
</dbReference>
<keyword evidence="1" id="KW-1133">Transmembrane helix</keyword>
<dbReference type="EMBL" id="SNZE01000005">
    <property type="protein sequence ID" value="TDR32219.1"/>
    <property type="molecule type" value="Genomic_DNA"/>
</dbReference>
<accession>A0A4V6PY44</accession>
<keyword evidence="1" id="KW-0472">Membrane</keyword>
<sequence>MAKSVTIQNSTNGLTKSGYFGFSWTYLFFGWFVPLFRGELGVAALHALFSFLTLGVWQLIMPFLYNKQYMTRMLEKGYVLKDSEERMAQARQALGIIDMRTTSINAS</sequence>
<evidence type="ECO:0008006" key="4">
    <source>
        <dbReference type="Google" id="ProtNLM"/>
    </source>
</evidence>
<reference evidence="2 3" key="1">
    <citation type="submission" date="2019-03" db="EMBL/GenBank/DDBJ databases">
        <title>Genomic Encyclopedia of Type Strains, Phase IV (KMG-IV): sequencing the most valuable type-strain genomes for metagenomic binning, comparative biology and taxonomic classification.</title>
        <authorList>
            <person name="Goeker M."/>
        </authorList>
    </citation>
    <scope>NUCLEOTIDE SEQUENCE [LARGE SCALE GENOMIC DNA]</scope>
    <source>
        <strain evidence="2 3">DSM 102852</strain>
    </source>
</reference>
<evidence type="ECO:0000256" key="1">
    <source>
        <dbReference type="SAM" id="Phobius"/>
    </source>
</evidence>
<organism evidence="2 3">
    <name type="scientific">Hydromonas duriensis</name>
    <dbReference type="NCBI Taxonomy" id="1527608"/>
    <lineage>
        <taxon>Bacteria</taxon>
        <taxon>Pseudomonadati</taxon>
        <taxon>Pseudomonadota</taxon>
        <taxon>Betaproteobacteria</taxon>
        <taxon>Burkholderiales</taxon>
        <taxon>Burkholderiaceae</taxon>
        <taxon>Hydromonas</taxon>
    </lineage>
</organism>
<evidence type="ECO:0000313" key="3">
    <source>
        <dbReference type="Proteomes" id="UP000294480"/>
    </source>
</evidence>
<feature type="transmembrane region" description="Helical" evidence="1">
    <location>
        <begin position="18"/>
        <end position="36"/>
    </location>
</feature>
<dbReference type="OrthoDB" id="5233at2"/>
<protein>
    <recommendedName>
        <fullName evidence="4">HrgC protein</fullName>
    </recommendedName>
</protein>
<dbReference type="AlphaFoldDB" id="A0A4V6PY44"/>
<feature type="transmembrane region" description="Helical" evidence="1">
    <location>
        <begin position="42"/>
        <end position="65"/>
    </location>
</feature>
<gene>
    <name evidence="2" type="ORF">DFR44_105106</name>
</gene>